<dbReference type="InterPro" id="IPR016776">
    <property type="entry name" value="ApeP-like_dehydratase"/>
</dbReference>
<reference evidence="1 2" key="1">
    <citation type="journal article" date="2007" name="Appl. Environ. Microbiol.">
        <title>Genome sequence of the cellulolytic gliding bacterium Cytophaga hutchinsonii.</title>
        <authorList>
            <person name="Xie G."/>
            <person name="Bruce D.C."/>
            <person name="Challacombe J.F."/>
            <person name="Chertkov O."/>
            <person name="Detter J.C."/>
            <person name="Gilna P."/>
            <person name="Han C.S."/>
            <person name="Lucas S."/>
            <person name="Misra M."/>
            <person name="Myers G.L."/>
            <person name="Richardson P."/>
            <person name="Tapia R."/>
            <person name="Thayer N."/>
            <person name="Thompson L.S."/>
            <person name="Brettin T.S."/>
            <person name="Henrissat B."/>
            <person name="Wilson D.B."/>
            <person name="McBride M.J."/>
        </authorList>
    </citation>
    <scope>NUCLEOTIDE SEQUENCE [LARGE SCALE GENOMIC DNA]</scope>
    <source>
        <strain evidence="2">ATCC 33406 / DSM 1761 / CIP 103989 / NBRC 15051 / NCIMB 9469 / D465</strain>
    </source>
</reference>
<protein>
    <submittedName>
        <fullName evidence="1">Uncharacterized protein</fullName>
    </submittedName>
</protein>
<name>A0A6N4SSM6_CYTH3</name>
<dbReference type="SUPFAM" id="SSF54637">
    <property type="entry name" value="Thioesterase/thiol ester dehydrase-isomerase"/>
    <property type="match status" value="1"/>
</dbReference>
<sequence>MIQYIPQRPPIVMISTLVSAEKNVTETELEIPAHGLFVKDGVLHEPGLIENVAQTAAAGVGYACTLTSQPVPVGFIGAVKNLEIDYLPKVGDVLETRVEVLEEIFDMTLIKGESFVKGKRVLTCEMKIVLKK</sequence>
<dbReference type="InterPro" id="IPR029069">
    <property type="entry name" value="HotDog_dom_sf"/>
</dbReference>
<dbReference type="Gene3D" id="3.10.129.10">
    <property type="entry name" value="Hotdog Thioesterase"/>
    <property type="match status" value="1"/>
</dbReference>
<dbReference type="AlphaFoldDB" id="A0A6N4SSM6"/>
<dbReference type="EMBL" id="CP000383">
    <property type="protein sequence ID" value="ABG59383.1"/>
    <property type="molecule type" value="Genomic_DNA"/>
</dbReference>
<dbReference type="KEGG" id="chu:CHU_2120"/>
<proteinExistence type="predicted"/>
<dbReference type="SMR" id="A0A6N4SSM6"/>
<dbReference type="Proteomes" id="UP000001822">
    <property type="component" value="Chromosome"/>
</dbReference>
<evidence type="ECO:0000313" key="1">
    <source>
        <dbReference type="EMBL" id="ABG59383.1"/>
    </source>
</evidence>
<dbReference type="Pfam" id="PF22817">
    <property type="entry name" value="ApeP-like"/>
    <property type="match status" value="1"/>
</dbReference>
<evidence type="ECO:0000313" key="2">
    <source>
        <dbReference type="Proteomes" id="UP000001822"/>
    </source>
</evidence>
<keyword evidence="2" id="KW-1185">Reference proteome</keyword>
<gene>
    <name evidence="1" type="ordered locus">CHU_2120</name>
</gene>
<organism evidence="1 2">
    <name type="scientific">Cytophaga hutchinsonii (strain ATCC 33406 / DSM 1761 / CIP 103989 / NBRC 15051 / NCIMB 9469 / D465)</name>
    <dbReference type="NCBI Taxonomy" id="269798"/>
    <lineage>
        <taxon>Bacteria</taxon>
        <taxon>Pseudomonadati</taxon>
        <taxon>Bacteroidota</taxon>
        <taxon>Cytophagia</taxon>
        <taxon>Cytophagales</taxon>
        <taxon>Cytophagaceae</taxon>
        <taxon>Cytophaga</taxon>
    </lineage>
</organism>
<accession>A0A6N4SSM6</accession>